<dbReference type="OrthoDB" id="10494582at2759"/>
<keyword evidence="2" id="KW-1185">Reference proteome</keyword>
<evidence type="ECO:0000313" key="1">
    <source>
        <dbReference type="EMBL" id="MBA0858734.1"/>
    </source>
</evidence>
<proteinExistence type="predicted"/>
<comment type="caution">
    <text evidence="1">The sequence shown here is derived from an EMBL/GenBank/DDBJ whole genome shotgun (WGS) entry which is preliminary data.</text>
</comment>
<accession>A0A7J9LJ31</accession>
<dbReference type="EMBL" id="JABFAF010000006">
    <property type="protein sequence ID" value="MBA0858734.1"/>
    <property type="molecule type" value="Genomic_DNA"/>
</dbReference>
<sequence>MGHSERVCSRVQGAHSLSFRCDRERSIACFSKWIEVVGQTGGGTKRCPKAVKSHDSKGAHGEAWFRERQAWVFQV</sequence>
<dbReference type="Proteomes" id="UP000593576">
    <property type="component" value="Unassembled WGS sequence"/>
</dbReference>
<dbReference type="AlphaFoldDB" id="A0A7J9LJ31"/>
<reference evidence="1 2" key="1">
    <citation type="journal article" date="2019" name="Genome Biol. Evol.">
        <title>Insights into the evolution of the New World diploid cottons (Gossypium, subgenus Houzingenia) based on genome sequencing.</title>
        <authorList>
            <person name="Grover C.E."/>
            <person name="Arick M.A. 2nd"/>
            <person name="Thrash A."/>
            <person name="Conover J.L."/>
            <person name="Sanders W.S."/>
            <person name="Peterson D.G."/>
            <person name="Frelichowski J.E."/>
            <person name="Scheffler J.A."/>
            <person name="Scheffler B.E."/>
            <person name="Wendel J.F."/>
        </authorList>
    </citation>
    <scope>NUCLEOTIDE SEQUENCE [LARGE SCALE GENOMIC DNA]</scope>
    <source>
        <strain evidence="1">1</strain>
        <tissue evidence="1">Leaf</tissue>
    </source>
</reference>
<gene>
    <name evidence="1" type="ORF">Goshw_030432</name>
</gene>
<name>A0A7J9LJ31_GOSSC</name>
<organism evidence="1 2">
    <name type="scientific">Gossypium schwendimanii</name>
    <name type="common">Cotton</name>
    <dbReference type="NCBI Taxonomy" id="34291"/>
    <lineage>
        <taxon>Eukaryota</taxon>
        <taxon>Viridiplantae</taxon>
        <taxon>Streptophyta</taxon>
        <taxon>Embryophyta</taxon>
        <taxon>Tracheophyta</taxon>
        <taxon>Spermatophyta</taxon>
        <taxon>Magnoliopsida</taxon>
        <taxon>eudicotyledons</taxon>
        <taxon>Gunneridae</taxon>
        <taxon>Pentapetalae</taxon>
        <taxon>rosids</taxon>
        <taxon>malvids</taxon>
        <taxon>Malvales</taxon>
        <taxon>Malvaceae</taxon>
        <taxon>Malvoideae</taxon>
        <taxon>Gossypium</taxon>
    </lineage>
</organism>
<evidence type="ECO:0000313" key="2">
    <source>
        <dbReference type="Proteomes" id="UP000593576"/>
    </source>
</evidence>
<protein>
    <submittedName>
        <fullName evidence="1">Uncharacterized protein</fullName>
    </submittedName>
</protein>